<dbReference type="PANTHER" id="PTHR21661">
    <property type="entry name" value="EPOXIDE HYDROLASE 1-RELATED"/>
    <property type="match status" value="1"/>
</dbReference>
<feature type="active site" description="Proton donor" evidence="4">
    <location>
        <position position="286"/>
    </location>
</feature>
<dbReference type="GO" id="GO:0004301">
    <property type="term" value="F:epoxide hydrolase activity"/>
    <property type="evidence" value="ECO:0007669"/>
    <property type="project" value="TreeGrafter"/>
</dbReference>
<dbReference type="PRINTS" id="PR00412">
    <property type="entry name" value="EPOXHYDRLASE"/>
</dbReference>
<dbReference type="EMBL" id="CP051143">
    <property type="protein sequence ID" value="QIX02011.1"/>
    <property type="molecule type" value="Genomic_DNA"/>
</dbReference>
<dbReference type="InterPro" id="IPR029058">
    <property type="entry name" value="AB_hydrolase_fold"/>
</dbReference>
<dbReference type="OrthoDB" id="7130006at2759"/>
<dbReference type="InterPro" id="IPR016292">
    <property type="entry name" value="Epoxide_hydrolase"/>
</dbReference>
<dbReference type="PIRSF" id="PIRSF001112">
    <property type="entry name" value="Epoxide_hydrolase"/>
    <property type="match status" value="1"/>
</dbReference>
<feature type="active site" description="Proton acceptor" evidence="4">
    <location>
        <position position="345"/>
    </location>
</feature>
<evidence type="ECO:0000313" key="7">
    <source>
        <dbReference type="Proteomes" id="UP000503462"/>
    </source>
</evidence>
<dbReference type="SUPFAM" id="SSF53474">
    <property type="entry name" value="alpha/beta-Hydrolases"/>
    <property type="match status" value="1"/>
</dbReference>
<feature type="active site" description="Nucleophile" evidence="4">
    <location>
        <position position="174"/>
    </location>
</feature>
<feature type="domain" description="Epoxide hydrolase N-terminal" evidence="5">
    <location>
        <begin position="2"/>
        <end position="110"/>
    </location>
</feature>
<evidence type="ECO:0000256" key="4">
    <source>
        <dbReference type="PIRSR" id="PIRSR001112-1"/>
    </source>
</evidence>
<keyword evidence="3" id="KW-0378">Hydrolase</keyword>
<dbReference type="PANTHER" id="PTHR21661:SF35">
    <property type="entry name" value="EPOXIDE HYDROLASE"/>
    <property type="match status" value="1"/>
</dbReference>
<proteinExistence type="inferred from homology"/>
<keyword evidence="2" id="KW-0058">Aromatic hydrocarbons catabolism</keyword>
<name>A0A6H0Y518_9PEZI</name>
<evidence type="ECO:0000256" key="3">
    <source>
        <dbReference type="ARBA" id="ARBA00022801"/>
    </source>
</evidence>
<organism evidence="6 7">
    <name type="scientific">Peltaster fructicola</name>
    <dbReference type="NCBI Taxonomy" id="286661"/>
    <lineage>
        <taxon>Eukaryota</taxon>
        <taxon>Fungi</taxon>
        <taxon>Dikarya</taxon>
        <taxon>Ascomycota</taxon>
        <taxon>Pezizomycotina</taxon>
        <taxon>Dothideomycetes</taxon>
        <taxon>Dothideomycetes incertae sedis</taxon>
        <taxon>Peltaster</taxon>
    </lineage>
</organism>
<comment type="similarity">
    <text evidence="1">Belongs to the peptidase S33 family.</text>
</comment>
<evidence type="ECO:0000256" key="2">
    <source>
        <dbReference type="ARBA" id="ARBA00022797"/>
    </source>
</evidence>
<dbReference type="Gene3D" id="3.40.50.1820">
    <property type="entry name" value="alpha/beta hydrolase"/>
    <property type="match status" value="1"/>
</dbReference>
<keyword evidence="7" id="KW-1185">Reference proteome</keyword>
<dbReference type="AlphaFoldDB" id="A0A6H0Y518"/>
<dbReference type="GO" id="GO:0097176">
    <property type="term" value="P:epoxide metabolic process"/>
    <property type="evidence" value="ECO:0007669"/>
    <property type="project" value="TreeGrafter"/>
</dbReference>
<reference evidence="6 7" key="1">
    <citation type="journal article" date="2016" name="Sci. Rep.">
        <title>Peltaster fructicola genome reveals evolution from an invasive phytopathogen to an ectophytic parasite.</title>
        <authorList>
            <person name="Xu C."/>
            <person name="Chen H."/>
            <person name="Gleason M.L."/>
            <person name="Xu J.R."/>
            <person name="Liu H."/>
            <person name="Zhang R."/>
            <person name="Sun G."/>
        </authorList>
    </citation>
    <scope>NUCLEOTIDE SEQUENCE [LARGE SCALE GENOMIC DNA]</scope>
    <source>
        <strain evidence="6 7">LNHT1506</strain>
    </source>
</reference>
<evidence type="ECO:0000256" key="1">
    <source>
        <dbReference type="ARBA" id="ARBA00010088"/>
    </source>
</evidence>
<dbReference type="InterPro" id="IPR010497">
    <property type="entry name" value="Epoxide_hydro_N"/>
</dbReference>
<sequence>MSTYTISIPGAKIKELQTKLSFATFPDELLGAAWDYGSPLADVKRLAKAWETFDWRTAETKLNALPNFHRRIQVPGHEELDVHYIHQRSNAPDAIPLLFVHGWPGSYIEVSKLLPLLQQSKNGVSFHVIAPSLPGYGWSEGPRSKGFALKEYAETFHQLMLSLGYNEYVSQGGDWGFYITRALGLLHPEACLASHVNMIRASAPTFSEHPLLALQHAVTPYSERDLKGFDRGKWFAEEGFGYNLLQGTKPQTLGTDAYPWTDEEILTWISIYYFSTAGPASSVRIYYEARHTGEGGITRERLEKYVPTVKLGLCHSPRELRVVPHTWGRTLGPVVFESEKARGGHFAAWEQPEEIASDLVKMFGKGGPCHGITSGRAKL</sequence>
<gene>
    <name evidence="6" type="ORF">AMS68_007528</name>
</gene>
<dbReference type="Pfam" id="PF06441">
    <property type="entry name" value="EHN"/>
    <property type="match status" value="1"/>
</dbReference>
<dbReference type="Proteomes" id="UP000503462">
    <property type="component" value="Chromosome 5"/>
</dbReference>
<evidence type="ECO:0000259" key="5">
    <source>
        <dbReference type="Pfam" id="PF06441"/>
    </source>
</evidence>
<dbReference type="InterPro" id="IPR000639">
    <property type="entry name" value="Epox_hydrolase-like"/>
</dbReference>
<evidence type="ECO:0000313" key="6">
    <source>
        <dbReference type="EMBL" id="QIX02011.1"/>
    </source>
</evidence>
<protein>
    <recommendedName>
        <fullName evidence="5">Epoxide hydrolase N-terminal domain-containing protein</fullName>
    </recommendedName>
</protein>
<accession>A0A6H0Y518</accession>